<dbReference type="AlphaFoldDB" id="A0A2T4TV91"/>
<dbReference type="PANTHER" id="PTHR43547:SF2">
    <property type="entry name" value="HYBRID SIGNAL TRANSDUCTION HISTIDINE KINASE C"/>
    <property type="match status" value="1"/>
</dbReference>
<feature type="coiled-coil region" evidence="5">
    <location>
        <begin position="126"/>
        <end position="153"/>
    </location>
</feature>
<dbReference type="Proteomes" id="UP000241436">
    <property type="component" value="Unassembled WGS sequence"/>
</dbReference>
<proteinExistence type="predicted"/>
<dbReference type="Pfam" id="PF02518">
    <property type="entry name" value="HATPase_c"/>
    <property type="match status" value="1"/>
</dbReference>
<feature type="domain" description="Response regulatory" evidence="7">
    <location>
        <begin position="6"/>
        <end position="120"/>
    </location>
</feature>
<evidence type="ECO:0000256" key="5">
    <source>
        <dbReference type="SAM" id="Coils"/>
    </source>
</evidence>
<comment type="caution">
    <text evidence="10">The sequence shown here is derived from an EMBL/GenBank/DDBJ whole genome shotgun (WGS) entry which is preliminary data.</text>
</comment>
<dbReference type="InterPro" id="IPR036097">
    <property type="entry name" value="HisK_dim/P_sf"/>
</dbReference>
<protein>
    <recommendedName>
        <fullName evidence="2">histidine kinase</fullName>
        <ecNumber evidence="2">2.7.13.3</ecNumber>
    </recommendedName>
</protein>
<evidence type="ECO:0000256" key="2">
    <source>
        <dbReference type="ARBA" id="ARBA00012438"/>
    </source>
</evidence>
<dbReference type="InterPro" id="IPR035965">
    <property type="entry name" value="PAS-like_dom_sf"/>
</dbReference>
<dbReference type="PROSITE" id="PS50110">
    <property type="entry name" value="RESPONSE_REGULATORY"/>
    <property type="match status" value="1"/>
</dbReference>
<dbReference type="PANTHER" id="PTHR43547">
    <property type="entry name" value="TWO-COMPONENT HISTIDINE KINASE"/>
    <property type="match status" value="1"/>
</dbReference>
<dbReference type="SUPFAM" id="SSF47384">
    <property type="entry name" value="Homodimeric domain of signal transducing histidine kinase"/>
    <property type="match status" value="1"/>
</dbReference>
<comment type="catalytic activity">
    <reaction evidence="1">
        <text>ATP + protein L-histidine = ADP + protein N-phospho-L-histidine.</text>
        <dbReference type="EC" id="2.7.13.3"/>
    </reaction>
</comment>
<dbReference type="PROSITE" id="PS50109">
    <property type="entry name" value="HIS_KIN"/>
    <property type="match status" value="1"/>
</dbReference>
<feature type="domain" description="PAC" evidence="9">
    <location>
        <begin position="221"/>
        <end position="275"/>
    </location>
</feature>
<feature type="modified residue" description="4-aspartylphosphate" evidence="4">
    <location>
        <position position="55"/>
    </location>
</feature>
<dbReference type="CDD" id="cd00082">
    <property type="entry name" value="HisKA"/>
    <property type="match status" value="1"/>
</dbReference>
<dbReference type="SUPFAM" id="SSF55785">
    <property type="entry name" value="PYP-like sensor domain (PAS domain)"/>
    <property type="match status" value="1"/>
</dbReference>
<dbReference type="InterPro" id="IPR004358">
    <property type="entry name" value="Sig_transdc_His_kin-like_C"/>
</dbReference>
<dbReference type="SMART" id="SM00387">
    <property type="entry name" value="HATPase_c"/>
    <property type="match status" value="1"/>
</dbReference>
<evidence type="ECO:0000256" key="1">
    <source>
        <dbReference type="ARBA" id="ARBA00000085"/>
    </source>
</evidence>
<dbReference type="Gene3D" id="3.30.450.20">
    <property type="entry name" value="PAS domain"/>
    <property type="match status" value="1"/>
</dbReference>
<dbReference type="Gene3D" id="3.40.50.2300">
    <property type="match status" value="1"/>
</dbReference>
<evidence type="ECO:0000259" key="6">
    <source>
        <dbReference type="PROSITE" id="PS50109"/>
    </source>
</evidence>
<dbReference type="InterPro" id="IPR036890">
    <property type="entry name" value="HATPase_C_sf"/>
</dbReference>
<keyword evidence="5" id="KW-0175">Coiled coil</keyword>
<feature type="domain" description="Histidine kinase" evidence="6">
    <location>
        <begin position="288"/>
        <end position="497"/>
    </location>
</feature>
<dbReference type="PROSITE" id="PS50112">
    <property type="entry name" value="PAS"/>
    <property type="match status" value="1"/>
</dbReference>
<dbReference type="PROSITE" id="PS50113">
    <property type="entry name" value="PAC"/>
    <property type="match status" value="1"/>
</dbReference>
<dbReference type="InterPro" id="IPR003661">
    <property type="entry name" value="HisK_dim/P_dom"/>
</dbReference>
<dbReference type="InterPro" id="IPR011006">
    <property type="entry name" value="CheY-like_superfamily"/>
</dbReference>
<dbReference type="Pfam" id="PF08448">
    <property type="entry name" value="PAS_4"/>
    <property type="match status" value="1"/>
</dbReference>
<evidence type="ECO:0000259" key="8">
    <source>
        <dbReference type="PROSITE" id="PS50112"/>
    </source>
</evidence>
<dbReference type="Gene3D" id="1.10.287.130">
    <property type="match status" value="1"/>
</dbReference>
<accession>A0A2T4TV91</accession>
<organism evidence="10 11">
    <name type="scientific">Candidatus Methylomirabilis limnetica</name>
    <dbReference type="NCBI Taxonomy" id="2033718"/>
    <lineage>
        <taxon>Bacteria</taxon>
        <taxon>Candidatus Methylomirabilota</taxon>
        <taxon>Candidatus Methylomirabilia</taxon>
        <taxon>Candidatus Methylomirabilales</taxon>
        <taxon>Candidatus Methylomirabilaceae</taxon>
        <taxon>Candidatus Methylomirabilis</taxon>
    </lineage>
</organism>
<dbReference type="Gene3D" id="3.30.565.10">
    <property type="entry name" value="Histidine kinase-like ATPase, C-terminal domain"/>
    <property type="match status" value="1"/>
</dbReference>
<reference evidence="11" key="2">
    <citation type="journal article" date="2018" name="Environ. Microbiol.">
        <title>Bloom of a denitrifying methanotroph, 'Candidatus Methylomirabilis limnetica', in a deep stratified lake.</title>
        <authorList>
            <person name="Graf J.S."/>
            <person name="Mayr M.J."/>
            <person name="Marchant H.K."/>
            <person name="Tienken D."/>
            <person name="Hach P.F."/>
            <person name="Brand A."/>
            <person name="Schubert C.J."/>
            <person name="Kuypers M.M."/>
            <person name="Milucka J."/>
        </authorList>
    </citation>
    <scope>NUCLEOTIDE SEQUENCE [LARGE SCALE GENOMIC DNA]</scope>
    <source>
        <strain evidence="11">Zug</strain>
    </source>
</reference>
<dbReference type="EC" id="2.7.13.3" evidence="2"/>
<name>A0A2T4TV91_9BACT</name>
<dbReference type="CDD" id="cd17536">
    <property type="entry name" value="REC_YesN-like"/>
    <property type="match status" value="1"/>
</dbReference>
<dbReference type="Pfam" id="PF00512">
    <property type="entry name" value="HisKA"/>
    <property type="match status" value="1"/>
</dbReference>
<dbReference type="Pfam" id="PF00072">
    <property type="entry name" value="Response_reg"/>
    <property type="match status" value="1"/>
</dbReference>
<evidence type="ECO:0000256" key="3">
    <source>
        <dbReference type="ARBA" id="ARBA00022553"/>
    </source>
</evidence>
<dbReference type="SUPFAM" id="SSF52172">
    <property type="entry name" value="CheY-like"/>
    <property type="match status" value="1"/>
</dbReference>
<evidence type="ECO:0000259" key="7">
    <source>
        <dbReference type="PROSITE" id="PS50110"/>
    </source>
</evidence>
<dbReference type="SMART" id="SM00448">
    <property type="entry name" value="REC"/>
    <property type="match status" value="1"/>
</dbReference>
<keyword evidence="11" id="KW-1185">Reference proteome</keyword>
<dbReference type="InterPro" id="IPR013656">
    <property type="entry name" value="PAS_4"/>
</dbReference>
<dbReference type="OrthoDB" id="8872837at2"/>
<dbReference type="PRINTS" id="PR00344">
    <property type="entry name" value="BCTRLSENSOR"/>
</dbReference>
<dbReference type="InterPro" id="IPR000014">
    <property type="entry name" value="PAS"/>
</dbReference>
<sequence>MGEDRRVLVVDDDEHALEMMAEFLPTLSCEVLLAHDGVEALQLFQAERPPLVLTDLQMPLMDGLALMKAIKEFSPRTEILILTGHADLGSAVEAVRQGAFGYLLKPVDLQTLGRQVKQALERYRLVSEKEALLDELEQRVENRTQALIESQQRLRAVFDAIADSLIIVDQNLMISVANAGAAALAGSPLEALIGRMCYRVLFGREEICDGCPVLETFSNGRAVSRSVSQQMPDGRSRYLEVSSYPLAYEGKRPMEAVELIRDVTEKVHQAHHLQNVEKLASVGQLAAGLAHELGNALAIIGGSVQVLLKQAADPCREGGEYLEAIHRNVAAADRTIRGLLAFARPQAPCLEVMDLTEPLDRACLLLRGEFAKHGVQLVKQYAPDLPRMKGDVEQLQQLFLNLLLNAIQAMDDGGTITINTVFDSPEWLRVELVDTGYGIPKADLDRIFDPFFTTREGGTGLGLSIAHRHVEAHLGRLMVESEEGQGTRFTVFLPTAIPQTVSGGGGGERGRERPK</sequence>
<dbReference type="GO" id="GO:0000155">
    <property type="term" value="F:phosphorelay sensor kinase activity"/>
    <property type="evidence" value="ECO:0007669"/>
    <property type="project" value="InterPro"/>
</dbReference>
<dbReference type="SMART" id="SM00388">
    <property type="entry name" value="HisKA"/>
    <property type="match status" value="1"/>
</dbReference>
<evidence type="ECO:0000256" key="4">
    <source>
        <dbReference type="PROSITE-ProRule" id="PRU00169"/>
    </source>
</evidence>
<dbReference type="SMART" id="SM00091">
    <property type="entry name" value="PAS"/>
    <property type="match status" value="1"/>
</dbReference>
<dbReference type="InterPro" id="IPR000700">
    <property type="entry name" value="PAS-assoc_C"/>
</dbReference>
<dbReference type="InterPro" id="IPR005467">
    <property type="entry name" value="His_kinase_dom"/>
</dbReference>
<evidence type="ECO:0000313" key="11">
    <source>
        <dbReference type="Proteomes" id="UP000241436"/>
    </source>
</evidence>
<feature type="domain" description="PAS" evidence="8">
    <location>
        <begin position="150"/>
        <end position="195"/>
    </location>
</feature>
<dbReference type="InterPro" id="IPR003594">
    <property type="entry name" value="HATPase_dom"/>
</dbReference>
<dbReference type="InterPro" id="IPR001789">
    <property type="entry name" value="Sig_transdc_resp-reg_receiver"/>
</dbReference>
<dbReference type="EMBL" id="NVQC01000032">
    <property type="protein sequence ID" value="PTL35024.1"/>
    <property type="molecule type" value="Genomic_DNA"/>
</dbReference>
<dbReference type="SUPFAM" id="SSF55874">
    <property type="entry name" value="ATPase domain of HSP90 chaperone/DNA topoisomerase II/histidine kinase"/>
    <property type="match status" value="1"/>
</dbReference>
<evidence type="ECO:0000259" key="9">
    <source>
        <dbReference type="PROSITE" id="PS50113"/>
    </source>
</evidence>
<evidence type="ECO:0000313" key="10">
    <source>
        <dbReference type="EMBL" id="PTL35024.1"/>
    </source>
</evidence>
<feature type="non-terminal residue" evidence="10">
    <location>
        <position position="515"/>
    </location>
</feature>
<reference evidence="10 11" key="1">
    <citation type="submission" date="2017-09" db="EMBL/GenBank/DDBJ databases">
        <title>Bloom of a denitrifying methanotroph, Candidatus Methylomirabilis limnetica, in a deep stratified lake.</title>
        <authorList>
            <person name="Graf J.S."/>
            <person name="Marchant H.K."/>
            <person name="Tienken D."/>
            <person name="Hach P.F."/>
            <person name="Brand A."/>
            <person name="Schubert C.J."/>
            <person name="Kuypers M.M."/>
            <person name="Milucka J."/>
        </authorList>
    </citation>
    <scope>NUCLEOTIDE SEQUENCE [LARGE SCALE GENOMIC DNA]</scope>
    <source>
        <strain evidence="10 11">Zug</strain>
    </source>
</reference>
<keyword evidence="3 4" id="KW-0597">Phosphoprotein</keyword>
<dbReference type="RefSeq" id="WP_107563812.1">
    <property type="nucleotide sequence ID" value="NZ_NVQC01000032.1"/>
</dbReference>
<gene>
    <name evidence="10" type="ORF">CLG94_11800</name>
</gene>
<dbReference type="NCBIfam" id="TIGR00229">
    <property type="entry name" value="sensory_box"/>
    <property type="match status" value="1"/>
</dbReference>